<reference evidence="2 3" key="1">
    <citation type="journal article" date="2015" name="Genome Announc.">
        <title>Draft Genome Sequence and Gene Annotation of the Entomopathogenic Fungus Verticillium hemipterigenum.</title>
        <authorList>
            <person name="Horn F."/>
            <person name="Habel A."/>
            <person name="Scharf D.H."/>
            <person name="Dworschak J."/>
            <person name="Brakhage A.A."/>
            <person name="Guthke R."/>
            <person name="Hertweck C."/>
            <person name="Linde J."/>
        </authorList>
    </citation>
    <scope>NUCLEOTIDE SEQUENCE [LARGE SCALE GENOMIC DNA]</scope>
</reference>
<dbReference type="GO" id="GO:0001727">
    <property type="term" value="F:lipid kinase activity"/>
    <property type="evidence" value="ECO:0007669"/>
    <property type="project" value="UniProtKB-ARBA"/>
</dbReference>
<dbReference type="Gene3D" id="2.60.200.40">
    <property type="match status" value="1"/>
</dbReference>
<evidence type="ECO:0000313" key="2">
    <source>
        <dbReference type="EMBL" id="CEJ83053.1"/>
    </source>
</evidence>
<dbReference type="Pfam" id="PF00781">
    <property type="entry name" value="DAGK_cat"/>
    <property type="match status" value="1"/>
</dbReference>
<proteinExistence type="predicted"/>
<accession>A0A0A1SRH0</accession>
<protein>
    <recommendedName>
        <fullName evidence="1">DAGKc domain-containing protein</fullName>
    </recommendedName>
</protein>
<dbReference type="SUPFAM" id="SSF111331">
    <property type="entry name" value="NAD kinase/diacylglycerol kinase-like"/>
    <property type="match status" value="1"/>
</dbReference>
<dbReference type="HOGENOM" id="CLU_013399_0_1_1"/>
<dbReference type="GO" id="GO:0016773">
    <property type="term" value="F:phosphotransferase activity, alcohol group as acceptor"/>
    <property type="evidence" value="ECO:0007669"/>
    <property type="project" value="UniProtKB-ARBA"/>
</dbReference>
<dbReference type="STRING" id="1531966.A0A0A1SRH0"/>
<evidence type="ECO:0000259" key="1">
    <source>
        <dbReference type="PROSITE" id="PS50146"/>
    </source>
</evidence>
<dbReference type="PROSITE" id="PS50146">
    <property type="entry name" value="DAGK"/>
    <property type="match status" value="1"/>
</dbReference>
<dbReference type="AlphaFoldDB" id="A0A0A1SRH0"/>
<dbReference type="Pfam" id="PF24321">
    <property type="entry name" value="DUF7493"/>
    <property type="match status" value="1"/>
</dbReference>
<dbReference type="PANTHER" id="PTHR12358">
    <property type="entry name" value="SPHINGOSINE KINASE"/>
    <property type="match status" value="1"/>
</dbReference>
<dbReference type="SMART" id="SM00046">
    <property type="entry name" value="DAGKc"/>
    <property type="match status" value="1"/>
</dbReference>
<name>A0A0A1SRH0_9HYPO</name>
<dbReference type="InterPro" id="IPR001206">
    <property type="entry name" value="Diacylglycerol_kinase_cat_dom"/>
</dbReference>
<dbReference type="Proteomes" id="UP000039046">
    <property type="component" value="Unassembled WGS sequence"/>
</dbReference>
<sequence length="499" mass="55034">MEALQAANGAIKHTQMTFKADRRLVIEGDELVLYENASTASKSSSRLWLGGTADPVTKHTIPLYNVLWAEVKDGELTVDYAKQTSKSAIDNERWTFDIIEEPATEETDLTPQRFCEEIISKAYGAAPTRRRALVLINPNSGPGHGVKKWETVVRPLFDAARLTHNAVVLNRGGEAMELVEKINIDDYDTIVACSGDGTPHEIFNGLAKRPDAKTALGRIAVSHIPCGSGNAFSCNLYGSYRPAAAALAIIKGVVTPLDLVSITQKGKRVISFLSQSLGIIAESDLGTEHLRWMGSARFDVGVMSRVFLRKCYPCDISIKLVTDKKEDVKRRYKEGLGETTDVQVGDDEPMPALRFGTETDEVPGDWETISYDKIGNFYCGNMAYMAPDLNFFSASLPSDGCMDMVAVNGNLWPITALKIVMSVESNQFFDNEHVEYKKVEAYRITPRDQKDGYISIDGEKLPFAPYQAEVHRGLGRVISKSSRFEAPGPNGWEMVSTAQ</sequence>
<dbReference type="PANTHER" id="PTHR12358:SF31">
    <property type="entry name" value="ACYLGLYCEROL KINASE, MITOCHONDRIAL"/>
    <property type="match status" value="1"/>
</dbReference>
<keyword evidence="3" id="KW-1185">Reference proteome</keyword>
<gene>
    <name evidence="2" type="ORF">VHEMI03085</name>
</gene>
<dbReference type="InterPro" id="IPR016064">
    <property type="entry name" value="NAD/diacylglycerol_kinase_sf"/>
</dbReference>
<organism evidence="2 3">
    <name type="scientific">[Torrubiella] hemipterigena</name>
    <dbReference type="NCBI Taxonomy" id="1531966"/>
    <lineage>
        <taxon>Eukaryota</taxon>
        <taxon>Fungi</taxon>
        <taxon>Dikarya</taxon>
        <taxon>Ascomycota</taxon>
        <taxon>Pezizomycotina</taxon>
        <taxon>Sordariomycetes</taxon>
        <taxon>Hypocreomycetidae</taxon>
        <taxon>Hypocreales</taxon>
        <taxon>Clavicipitaceae</taxon>
        <taxon>Clavicipitaceae incertae sedis</taxon>
        <taxon>'Torrubiella' clade</taxon>
    </lineage>
</organism>
<evidence type="ECO:0000313" key="3">
    <source>
        <dbReference type="Proteomes" id="UP000039046"/>
    </source>
</evidence>
<dbReference type="InterPro" id="IPR017438">
    <property type="entry name" value="ATP-NAD_kinase_N"/>
</dbReference>
<dbReference type="Gene3D" id="3.40.50.10330">
    <property type="entry name" value="Probable inorganic polyphosphate/atp-NAD kinase, domain 1"/>
    <property type="match status" value="1"/>
</dbReference>
<dbReference type="OrthoDB" id="3853857at2759"/>
<dbReference type="EMBL" id="CDHN01000001">
    <property type="protein sequence ID" value="CEJ83053.1"/>
    <property type="molecule type" value="Genomic_DNA"/>
</dbReference>
<dbReference type="InterPro" id="IPR055916">
    <property type="entry name" value="DUF7493"/>
</dbReference>
<dbReference type="GO" id="GO:0016020">
    <property type="term" value="C:membrane"/>
    <property type="evidence" value="ECO:0007669"/>
    <property type="project" value="TreeGrafter"/>
</dbReference>
<dbReference type="InterPro" id="IPR050187">
    <property type="entry name" value="Lipid_Phosphate_FormReg"/>
</dbReference>
<dbReference type="GO" id="GO:0046512">
    <property type="term" value="P:sphingosine biosynthetic process"/>
    <property type="evidence" value="ECO:0007669"/>
    <property type="project" value="TreeGrafter"/>
</dbReference>
<dbReference type="GO" id="GO:0005737">
    <property type="term" value="C:cytoplasm"/>
    <property type="evidence" value="ECO:0007669"/>
    <property type="project" value="TreeGrafter"/>
</dbReference>
<feature type="domain" description="DAGKc" evidence="1">
    <location>
        <begin position="127"/>
        <end position="266"/>
    </location>
</feature>